<reference evidence="8 9" key="1">
    <citation type="submission" date="2023-08" db="EMBL/GenBank/DDBJ databases">
        <title>Black Yeasts Isolated from many extreme environments.</title>
        <authorList>
            <person name="Coleine C."/>
            <person name="Stajich J.E."/>
            <person name="Selbmann L."/>
        </authorList>
    </citation>
    <scope>NUCLEOTIDE SEQUENCE [LARGE SCALE GENOMIC DNA]</scope>
    <source>
        <strain evidence="8 9">CCFEE 536</strain>
    </source>
</reference>
<gene>
    <name evidence="8" type="primary">tgs1</name>
    <name evidence="8" type="ORF">LTR16_005846</name>
</gene>
<dbReference type="PANTHER" id="PTHR14741">
    <property type="entry name" value="S-ADENOSYLMETHIONINE-DEPENDENT METHYLTRANSFERASE RELATED"/>
    <property type="match status" value="1"/>
</dbReference>
<dbReference type="Pfam" id="PF09445">
    <property type="entry name" value="Methyltransf_15"/>
    <property type="match status" value="1"/>
</dbReference>
<evidence type="ECO:0000256" key="7">
    <source>
        <dbReference type="ARBA" id="ARBA00049790"/>
    </source>
</evidence>
<protein>
    <recommendedName>
        <fullName evidence="1">Trimethylguanosine synthase</fullName>
    </recommendedName>
    <alternativeName>
        <fullName evidence="7">Cap-specific guanine-N(2) methyltransferase</fullName>
    </alternativeName>
</protein>
<organism evidence="8 9">
    <name type="scientific">Cryomyces antarcticus</name>
    <dbReference type="NCBI Taxonomy" id="329879"/>
    <lineage>
        <taxon>Eukaryota</taxon>
        <taxon>Fungi</taxon>
        <taxon>Dikarya</taxon>
        <taxon>Ascomycota</taxon>
        <taxon>Pezizomycotina</taxon>
        <taxon>Dothideomycetes</taxon>
        <taxon>Dothideomycetes incertae sedis</taxon>
        <taxon>Cryomyces</taxon>
    </lineage>
</organism>
<feature type="non-terminal residue" evidence="8">
    <location>
        <position position="1"/>
    </location>
</feature>
<comment type="catalytic activity">
    <reaction evidence="4">
        <text>a 5'-end (N(7)-methyl 5'-triphosphoguanosine)-ribonucleoside in snoRNA + S-adenosyl-L-methionine = a 5'-end (N(2),N(7)-dimethyl 5'-triphosphoguanosine)-ribonucleoside in snoRNA + S-adenosyl-L-homocysteine + H(+)</text>
        <dbReference type="Rhea" id="RHEA:78475"/>
        <dbReference type="Rhea" id="RHEA-COMP:19086"/>
        <dbReference type="Rhea" id="RHEA-COMP:19088"/>
        <dbReference type="ChEBI" id="CHEBI:15378"/>
        <dbReference type="ChEBI" id="CHEBI:57856"/>
        <dbReference type="ChEBI" id="CHEBI:59789"/>
        <dbReference type="ChEBI" id="CHEBI:156461"/>
        <dbReference type="ChEBI" id="CHEBI:172880"/>
    </reaction>
    <physiologicalReaction direction="left-to-right" evidence="4">
        <dbReference type="Rhea" id="RHEA:78476"/>
    </physiologicalReaction>
</comment>
<dbReference type="SUPFAM" id="SSF53335">
    <property type="entry name" value="S-adenosyl-L-methionine-dependent methyltransferases"/>
    <property type="match status" value="1"/>
</dbReference>
<dbReference type="InterPro" id="IPR019012">
    <property type="entry name" value="RNA_cap_Gua-N2-MeTrfase"/>
</dbReference>
<evidence type="ECO:0000256" key="4">
    <source>
        <dbReference type="ARBA" id="ARBA00048740"/>
    </source>
</evidence>
<comment type="catalytic activity">
    <reaction evidence="3">
        <text>a 5'-end (N(2),N(7)-dimethyl 5'-triphosphoguanosine)-ribonucleoside in snoRNA + S-adenosyl-L-methionine = a 5'-end (N(2),N(2),N(7)-trimethyl 5'-triphosphoguanosine)-ribonucleoside in snoRNA + S-adenosyl-L-homocysteine + H(+)</text>
        <dbReference type="Rhea" id="RHEA:78507"/>
        <dbReference type="Rhea" id="RHEA-COMP:19088"/>
        <dbReference type="Rhea" id="RHEA-COMP:19090"/>
        <dbReference type="ChEBI" id="CHEBI:15378"/>
        <dbReference type="ChEBI" id="CHEBI:57856"/>
        <dbReference type="ChEBI" id="CHEBI:59789"/>
        <dbReference type="ChEBI" id="CHEBI:167623"/>
        <dbReference type="ChEBI" id="CHEBI:172880"/>
    </reaction>
    <physiologicalReaction direction="left-to-right" evidence="3">
        <dbReference type="Rhea" id="RHEA:78508"/>
    </physiologicalReaction>
</comment>
<evidence type="ECO:0000256" key="2">
    <source>
        <dbReference type="ARBA" id="ARBA00025783"/>
    </source>
</evidence>
<keyword evidence="9" id="KW-1185">Reference proteome</keyword>
<evidence type="ECO:0000256" key="5">
    <source>
        <dbReference type="ARBA" id="ARBA00048763"/>
    </source>
</evidence>
<dbReference type="PANTHER" id="PTHR14741:SF32">
    <property type="entry name" value="TRIMETHYLGUANOSINE SYNTHASE"/>
    <property type="match status" value="1"/>
</dbReference>
<comment type="caution">
    <text evidence="8">The sequence shown here is derived from an EMBL/GenBank/DDBJ whole genome shotgun (WGS) entry which is preliminary data.</text>
</comment>
<dbReference type="Gene3D" id="3.40.50.150">
    <property type="entry name" value="Vaccinia Virus protein VP39"/>
    <property type="match status" value="1"/>
</dbReference>
<name>A0ABR0LWF2_9PEZI</name>
<comment type="catalytic activity">
    <reaction evidence="5">
        <text>a 5'-end (N(2),N(7)-dimethyl 5'-triphosphoguanosine)-ribonucleoside in snRNA + S-adenosyl-L-methionine = a 5'-end (N(2),N(2),N(7)-trimethyl 5'-triphosphoguanosine)-ribonucleoside in snRNA + S-adenosyl-L-homocysteine + H(+)</text>
        <dbReference type="Rhea" id="RHEA:78479"/>
        <dbReference type="Rhea" id="RHEA-COMP:19087"/>
        <dbReference type="Rhea" id="RHEA-COMP:19089"/>
        <dbReference type="ChEBI" id="CHEBI:15378"/>
        <dbReference type="ChEBI" id="CHEBI:57856"/>
        <dbReference type="ChEBI" id="CHEBI:59789"/>
        <dbReference type="ChEBI" id="CHEBI:167623"/>
        <dbReference type="ChEBI" id="CHEBI:172880"/>
    </reaction>
    <physiologicalReaction direction="left-to-right" evidence="5">
        <dbReference type="Rhea" id="RHEA:78480"/>
    </physiologicalReaction>
</comment>
<comment type="catalytic activity">
    <reaction evidence="6">
        <text>a 5'-end (N(7)-methyl 5'-triphosphoguanosine)-ribonucleoside in snRNA + S-adenosyl-L-methionine = a 5'-end (N(2),N(7)-dimethyl 5'-triphosphoguanosine)-ribonucleoside in snRNA + S-adenosyl-L-homocysteine + H(+)</text>
        <dbReference type="Rhea" id="RHEA:78471"/>
        <dbReference type="Rhea" id="RHEA-COMP:19085"/>
        <dbReference type="Rhea" id="RHEA-COMP:19087"/>
        <dbReference type="ChEBI" id="CHEBI:15378"/>
        <dbReference type="ChEBI" id="CHEBI:57856"/>
        <dbReference type="ChEBI" id="CHEBI:59789"/>
        <dbReference type="ChEBI" id="CHEBI:156461"/>
        <dbReference type="ChEBI" id="CHEBI:172880"/>
    </reaction>
    <physiologicalReaction direction="left-to-right" evidence="6">
        <dbReference type="Rhea" id="RHEA:78472"/>
    </physiologicalReaction>
</comment>
<sequence>KIAEHVATAPAVKTVLIDAFAGAGGNTIAFALSGRWERIFAIEKDPEVLQCAKHNAEVYGVANKIWWAQGDCFDIIKKRFASMGKDAVIFASPPWGGPGYTSDEVFNLSTMQPYSLRELYMPFSKITTEFALYLPRTSNLNQLAKYAPQDKELQVTHYCTKGASKVGVPATSTDRTYQVDVAAGYVRILR</sequence>
<dbReference type="InterPro" id="IPR029063">
    <property type="entry name" value="SAM-dependent_MTases_sf"/>
</dbReference>
<comment type="similarity">
    <text evidence="2">Belongs to the methyltransferase superfamily. Trimethylguanosine synthase family.</text>
</comment>
<dbReference type="EMBL" id="JAVRRA010009210">
    <property type="protein sequence ID" value="KAK5250918.1"/>
    <property type="molecule type" value="Genomic_DNA"/>
</dbReference>
<evidence type="ECO:0000313" key="9">
    <source>
        <dbReference type="Proteomes" id="UP001357485"/>
    </source>
</evidence>
<dbReference type="Proteomes" id="UP001357485">
    <property type="component" value="Unassembled WGS sequence"/>
</dbReference>
<evidence type="ECO:0000256" key="6">
    <source>
        <dbReference type="ARBA" id="ARBA00049075"/>
    </source>
</evidence>
<accession>A0ABR0LWF2</accession>
<proteinExistence type="inferred from homology"/>
<evidence type="ECO:0000256" key="1">
    <source>
        <dbReference type="ARBA" id="ARBA00018517"/>
    </source>
</evidence>
<dbReference type="CDD" id="cd02440">
    <property type="entry name" value="AdoMet_MTases"/>
    <property type="match status" value="1"/>
</dbReference>
<evidence type="ECO:0000256" key="3">
    <source>
        <dbReference type="ARBA" id="ARBA00047418"/>
    </source>
</evidence>
<evidence type="ECO:0000313" key="8">
    <source>
        <dbReference type="EMBL" id="KAK5250918.1"/>
    </source>
</evidence>